<gene>
    <name evidence="2" type="ORF">KFL_000310380</name>
</gene>
<dbReference type="PANTHER" id="PTHR36020">
    <property type="entry name" value="TRANSMEMBRANE PROTEIN"/>
    <property type="match status" value="1"/>
</dbReference>
<sequence length="665" mass="70877">MTAQASPQNRSPSLWQKWLDFAWGGRHPSDLSLSAKLIQQLNLPPDVAARVLAFRDSRSGPTIYVLGGFNLSERSASDVEQLIGAANPKAVVANVGILPEFQAARACAELGPREGVPTSAFEVLQRCVTGAASLDEFQTQAADQFLHSLFGSNLFRHISAAEEAANRQNAGVTFFSWPPISLGGQSEEEENPPEKGKASWGEQLSRALHKRFTPHGTSSAALRFQAVTHATDDAVRSLAVRASKLPPPQTAPRNDPPEVDFEDQVAEAPPEEHPWFLPPAIETLMTALPNVPGVWEWGDWPLSHARAVMRHVAGGEPIAEEQLANATVLRVGVENLRQGYCEVARSAAFQPSGKSAPSLDPSPDNLHAQTLIHTLKQQAALTSGDVVALVPVDQLPWIRKLWASDGPKEVALWSEECVRTPQDLRRSIDELASAEDAERRAKEKDTWMAVIVAGLGIAGGATYAQGGTLAKVASAVPKTVHLVKAGAALLKRNAGVAVAKAVVPQVGAAQAGLAAKAMAPKTAAAAAKAAVVTKAKAAAAAEQMRMVAHGVVNQLQAIALRAVRVTGYNVMQRSNFRRPGPWLLLGGSAASALLAYAYSKELETAVAVLPHAAQVARLGRGCQNLKEATEKLEERKMWPGFYRVLTGANDRGHLPVTALPGLEKS</sequence>
<evidence type="ECO:0000313" key="3">
    <source>
        <dbReference type="Proteomes" id="UP000054558"/>
    </source>
</evidence>
<keyword evidence="3" id="KW-1185">Reference proteome</keyword>
<feature type="region of interest" description="Disordered" evidence="1">
    <location>
        <begin position="240"/>
        <end position="260"/>
    </location>
</feature>
<feature type="region of interest" description="Disordered" evidence="1">
    <location>
        <begin position="181"/>
        <end position="201"/>
    </location>
</feature>
<evidence type="ECO:0000313" key="2">
    <source>
        <dbReference type="EMBL" id="GAQ79488.1"/>
    </source>
</evidence>
<protein>
    <submittedName>
        <fullName evidence="2">Uncharacterized protein</fullName>
    </submittedName>
</protein>
<evidence type="ECO:0000256" key="1">
    <source>
        <dbReference type="SAM" id="MobiDB-lite"/>
    </source>
</evidence>
<dbReference type="AlphaFoldDB" id="A0A1Y1HUG3"/>
<dbReference type="EMBL" id="DF236980">
    <property type="protein sequence ID" value="GAQ79488.1"/>
    <property type="molecule type" value="Genomic_DNA"/>
</dbReference>
<organism evidence="2 3">
    <name type="scientific">Klebsormidium nitens</name>
    <name type="common">Green alga</name>
    <name type="synonym">Ulothrix nitens</name>
    <dbReference type="NCBI Taxonomy" id="105231"/>
    <lineage>
        <taxon>Eukaryota</taxon>
        <taxon>Viridiplantae</taxon>
        <taxon>Streptophyta</taxon>
        <taxon>Klebsormidiophyceae</taxon>
        <taxon>Klebsormidiales</taxon>
        <taxon>Klebsormidiaceae</taxon>
        <taxon>Klebsormidium</taxon>
    </lineage>
</organism>
<reference evidence="2 3" key="1">
    <citation type="journal article" date="2014" name="Nat. Commun.">
        <title>Klebsormidium flaccidum genome reveals primary factors for plant terrestrial adaptation.</title>
        <authorList>
            <person name="Hori K."/>
            <person name="Maruyama F."/>
            <person name="Fujisawa T."/>
            <person name="Togashi T."/>
            <person name="Yamamoto N."/>
            <person name="Seo M."/>
            <person name="Sato S."/>
            <person name="Yamada T."/>
            <person name="Mori H."/>
            <person name="Tajima N."/>
            <person name="Moriyama T."/>
            <person name="Ikeuchi M."/>
            <person name="Watanabe M."/>
            <person name="Wada H."/>
            <person name="Kobayashi K."/>
            <person name="Saito M."/>
            <person name="Masuda T."/>
            <person name="Sasaki-Sekimoto Y."/>
            <person name="Mashiguchi K."/>
            <person name="Awai K."/>
            <person name="Shimojima M."/>
            <person name="Masuda S."/>
            <person name="Iwai M."/>
            <person name="Nobusawa T."/>
            <person name="Narise T."/>
            <person name="Kondo S."/>
            <person name="Saito H."/>
            <person name="Sato R."/>
            <person name="Murakawa M."/>
            <person name="Ihara Y."/>
            <person name="Oshima-Yamada Y."/>
            <person name="Ohtaka K."/>
            <person name="Satoh M."/>
            <person name="Sonobe K."/>
            <person name="Ishii M."/>
            <person name="Ohtani R."/>
            <person name="Kanamori-Sato M."/>
            <person name="Honoki R."/>
            <person name="Miyazaki D."/>
            <person name="Mochizuki H."/>
            <person name="Umetsu J."/>
            <person name="Higashi K."/>
            <person name="Shibata D."/>
            <person name="Kamiya Y."/>
            <person name="Sato N."/>
            <person name="Nakamura Y."/>
            <person name="Tabata S."/>
            <person name="Ida S."/>
            <person name="Kurokawa K."/>
            <person name="Ohta H."/>
        </authorList>
    </citation>
    <scope>NUCLEOTIDE SEQUENCE [LARGE SCALE GENOMIC DNA]</scope>
    <source>
        <strain evidence="2 3">NIES-2285</strain>
    </source>
</reference>
<accession>A0A1Y1HUG3</accession>
<dbReference type="OrthoDB" id="1908857at2759"/>
<dbReference type="PANTHER" id="PTHR36020:SF1">
    <property type="entry name" value="TRANSMEMBRANE PROTEIN"/>
    <property type="match status" value="1"/>
</dbReference>
<proteinExistence type="predicted"/>
<name>A0A1Y1HUG3_KLENI</name>
<dbReference type="OMA" id="QKMLYDV"/>
<dbReference type="Proteomes" id="UP000054558">
    <property type="component" value="Unassembled WGS sequence"/>
</dbReference>